<dbReference type="Pfam" id="PF01881">
    <property type="entry name" value="Cas_Cas6_C"/>
    <property type="match status" value="1"/>
</dbReference>
<dbReference type="Proteomes" id="UP000322983">
    <property type="component" value="Chromosome"/>
</dbReference>
<evidence type="ECO:0000256" key="2">
    <source>
        <dbReference type="ARBA" id="ARBA00022884"/>
    </source>
</evidence>
<evidence type="ECO:0000313" key="7">
    <source>
        <dbReference type="EMBL" id="BBG23085.1"/>
    </source>
</evidence>
<keyword evidence="2" id="KW-0694">RNA-binding</keyword>
<dbReference type="AlphaFoldDB" id="A0A510E014"/>
<dbReference type="InterPro" id="IPR045747">
    <property type="entry name" value="CRISPR-assoc_prot_Cas6_N_sf"/>
</dbReference>
<keyword evidence="3" id="KW-0051">Antiviral defense</keyword>
<dbReference type="GO" id="GO:0003723">
    <property type="term" value="F:RNA binding"/>
    <property type="evidence" value="ECO:0007669"/>
    <property type="project" value="UniProtKB-KW"/>
</dbReference>
<dbReference type="PIRSF" id="PIRSF005054">
    <property type="entry name" value="PF1131"/>
    <property type="match status" value="1"/>
</dbReference>
<evidence type="ECO:0000313" key="9">
    <source>
        <dbReference type="Proteomes" id="UP000322983"/>
    </source>
</evidence>
<dbReference type="CDD" id="cd21140">
    <property type="entry name" value="Cas6_I-like"/>
    <property type="match status" value="1"/>
</dbReference>
<sequence length="232" mass="26305">MKLKHLGGEVPSHYNYYVQSAFYNKMPQIISQTIHDKGFEQGPRRFKLFTFSRLLGDFQRKDRTLVFKSDASLCFSSPVELIVTSLAKEFMDNPRFRVGKGEFVVESVKVSESKVEEGVFYTLSPVTVYKHAQGIKYLSPYQIEFQHLVSLNAERKLMSLQKPKPTTPLKVVTLEAESVKVSYKNNSVMAWKGKFKLSGPLSLIKIVYEAGLGSKNSQGFGMIEKEGVSVRE</sequence>
<dbReference type="GeneID" id="41716832"/>
<evidence type="ECO:0000256" key="3">
    <source>
        <dbReference type="ARBA" id="ARBA00023118"/>
    </source>
</evidence>
<feature type="site" description="Transition state stabilizer" evidence="4">
    <location>
        <position position="47"/>
    </location>
</feature>
<evidence type="ECO:0000259" key="6">
    <source>
        <dbReference type="Pfam" id="PF01881"/>
    </source>
</evidence>
<accession>A0A510E014</accession>
<evidence type="ECO:0000256" key="1">
    <source>
        <dbReference type="ARBA" id="ARBA00005937"/>
    </source>
</evidence>
<reference evidence="10" key="1">
    <citation type="submission" date="2018-09" db="EMBL/GenBank/DDBJ databases">
        <title>Complete Genome Sequencing of Sulfolobus sp. JCM 16834.</title>
        <authorList>
            <person name="Kato S."/>
            <person name="Itoh T."/>
            <person name="Ohkuma M."/>
        </authorList>
    </citation>
    <scope>NUCLEOTIDE SEQUENCE [LARGE SCALE GENOMIC DNA]</scope>
    <source>
        <strain evidence="10">IC-007</strain>
    </source>
</reference>
<evidence type="ECO:0000313" key="10">
    <source>
        <dbReference type="Proteomes" id="UP000325030"/>
    </source>
</evidence>
<dbReference type="Gene3D" id="3.30.70.1900">
    <property type="match status" value="1"/>
</dbReference>
<feature type="domain" description="CRISPR associated protein Cas6 C-terminal" evidence="6">
    <location>
        <begin position="115"/>
        <end position="224"/>
    </location>
</feature>
<dbReference type="PANTHER" id="PTHR36984">
    <property type="entry name" value="CRISPR-ASSOCIATED ENDORIBONUCLEASE CAS6 1"/>
    <property type="match status" value="1"/>
</dbReference>
<keyword evidence="9" id="KW-1185">Reference proteome</keyword>
<name>A0A510E014_9CREN</name>
<dbReference type="InterPro" id="IPR049435">
    <property type="entry name" value="Cas_Cas6_C"/>
</dbReference>
<dbReference type="EMBL" id="AP018929">
    <property type="protein sequence ID" value="BBG23085.1"/>
    <property type="molecule type" value="Genomic_DNA"/>
</dbReference>
<feature type="active site" description="Proton donor" evidence="5">
    <location>
        <position position="35"/>
    </location>
</feature>
<dbReference type="PANTHER" id="PTHR36984:SF1">
    <property type="entry name" value="CRISPR-ASSOCIATED ENDORIBONUCLEASE CAS6 1"/>
    <property type="match status" value="1"/>
</dbReference>
<dbReference type="NCBIfam" id="TIGR01877">
    <property type="entry name" value="cas_cas6"/>
    <property type="match status" value="1"/>
</dbReference>
<dbReference type="STRING" id="1294262.GCA_001316085_02274"/>
<dbReference type="InterPro" id="IPR010156">
    <property type="entry name" value="CRISPR-assoc_prot_Cas6"/>
</dbReference>
<evidence type="ECO:0000256" key="5">
    <source>
        <dbReference type="PIRSR" id="PIRSR005054-50"/>
    </source>
</evidence>
<dbReference type="Gene3D" id="3.30.70.1890">
    <property type="match status" value="1"/>
</dbReference>
<protein>
    <submittedName>
        <fullName evidence="8">CRISPR-associated endoribonuclease Cas6</fullName>
    </submittedName>
</protein>
<dbReference type="GO" id="GO:0051607">
    <property type="term" value="P:defense response to virus"/>
    <property type="evidence" value="ECO:0007669"/>
    <property type="project" value="UniProtKB-KW"/>
</dbReference>
<dbReference type="EMBL" id="AP018930">
    <property type="protein sequence ID" value="BBG25833.1"/>
    <property type="molecule type" value="Genomic_DNA"/>
</dbReference>
<dbReference type="OrthoDB" id="43942at2157"/>
<dbReference type="Proteomes" id="UP000325030">
    <property type="component" value="Chromosome"/>
</dbReference>
<dbReference type="RefSeq" id="WP_054846333.1">
    <property type="nucleotide sequence ID" value="NZ_AP018929.1"/>
</dbReference>
<evidence type="ECO:0000313" key="8">
    <source>
        <dbReference type="EMBL" id="BBG25833.1"/>
    </source>
</evidence>
<reference evidence="8 9" key="2">
    <citation type="journal article" date="2020" name="Int. J. Syst. Evol. Microbiol.">
        <title>Sulfuracidifex tepidarius gen. nov., sp. nov. and transfer of Sulfolobus metallicus Huber and Stetter 1992 to the genus Sulfuracidifex as Sulfuracidifex metallicus comb. nov.</title>
        <authorList>
            <person name="Itoh T."/>
            <person name="Miura T."/>
            <person name="Sakai H.D."/>
            <person name="Kato S."/>
            <person name="Ohkuma M."/>
            <person name="Takashina T."/>
        </authorList>
    </citation>
    <scope>NUCLEOTIDE SEQUENCE</scope>
    <source>
        <strain evidence="7 9">IC-006</strain>
        <strain evidence="8">IC-007</strain>
    </source>
</reference>
<comment type="similarity">
    <text evidence="1">Belongs to the CRISPR-associated protein Cas6/Cse3/CasE family.</text>
</comment>
<dbReference type="Pfam" id="PF21350">
    <property type="entry name" value="Cas6_I-A"/>
    <property type="match status" value="1"/>
</dbReference>
<dbReference type="KEGG" id="step:IC006_0369"/>
<proteinExistence type="inferred from homology"/>
<dbReference type="GO" id="GO:0016788">
    <property type="term" value="F:hydrolase activity, acting on ester bonds"/>
    <property type="evidence" value="ECO:0007669"/>
    <property type="project" value="InterPro"/>
</dbReference>
<accession>A0A510DSF3</accession>
<gene>
    <name evidence="7" type="ORF">IC006_0369</name>
    <name evidence="8" type="ORF">IC007_0338</name>
</gene>
<feature type="active site" description="Proton acceptor" evidence="5">
    <location>
        <position position="23"/>
    </location>
</feature>
<organism evidence="8 10">
    <name type="scientific">Sulfuracidifex tepidarius</name>
    <dbReference type="NCBI Taxonomy" id="1294262"/>
    <lineage>
        <taxon>Archaea</taxon>
        <taxon>Thermoproteota</taxon>
        <taxon>Thermoprotei</taxon>
        <taxon>Sulfolobales</taxon>
        <taxon>Sulfolobaceae</taxon>
        <taxon>Sulfuracidifex</taxon>
    </lineage>
</organism>
<evidence type="ECO:0000256" key="4">
    <source>
        <dbReference type="PIRSR" id="PIRSR005054-1"/>
    </source>
</evidence>